<feature type="transmembrane region" description="Helical" evidence="8">
    <location>
        <begin position="82"/>
        <end position="102"/>
    </location>
</feature>
<comment type="caution">
    <text evidence="10">The sequence shown here is derived from an EMBL/GenBank/DDBJ whole genome shotgun (WGS) entry which is preliminary data.</text>
</comment>
<dbReference type="Pfam" id="PF00528">
    <property type="entry name" value="BPD_transp_1"/>
    <property type="match status" value="1"/>
</dbReference>
<evidence type="ECO:0000256" key="4">
    <source>
        <dbReference type="ARBA" id="ARBA00022475"/>
    </source>
</evidence>
<dbReference type="eggNOG" id="COG1176">
    <property type="taxonomic scope" value="Bacteria"/>
</dbReference>
<dbReference type="Gene3D" id="1.10.3720.10">
    <property type="entry name" value="MetI-like"/>
    <property type="match status" value="1"/>
</dbReference>
<evidence type="ECO:0000256" key="2">
    <source>
        <dbReference type="ARBA" id="ARBA00007069"/>
    </source>
</evidence>
<protein>
    <submittedName>
        <fullName evidence="10">ABC transporter, permease protein</fullName>
    </submittedName>
</protein>
<keyword evidence="7 8" id="KW-0472">Membrane</keyword>
<evidence type="ECO:0000256" key="8">
    <source>
        <dbReference type="RuleBase" id="RU363032"/>
    </source>
</evidence>
<feature type="transmembrane region" description="Helical" evidence="8">
    <location>
        <begin position="21"/>
        <end position="47"/>
    </location>
</feature>
<dbReference type="AlphaFoldDB" id="U2KLA1"/>
<accession>U2KLA1</accession>
<dbReference type="PATRIC" id="fig|1125725.3.peg.1251"/>
<dbReference type="InterPro" id="IPR035906">
    <property type="entry name" value="MetI-like_sf"/>
</dbReference>
<dbReference type="EMBL" id="AVQI01000077">
    <property type="protein sequence ID" value="ERJ99261.1"/>
    <property type="molecule type" value="Genomic_DNA"/>
</dbReference>
<name>U2KLA1_TRESO</name>
<dbReference type="PROSITE" id="PS50928">
    <property type="entry name" value="ABC_TM1"/>
    <property type="match status" value="1"/>
</dbReference>
<comment type="similarity">
    <text evidence="2">Belongs to the binding-protein-dependent transport system permease family. CysTW subfamily.</text>
</comment>
<feature type="transmembrane region" description="Helical" evidence="8">
    <location>
        <begin position="161"/>
        <end position="182"/>
    </location>
</feature>
<dbReference type="EMBL" id="AUZJ01000034">
    <property type="protein sequence ID" value="ERF60742.1"/>
    <property type="molecule type" value="Genomic_DNA"/>
</dbReference>
<dbReference type="OrthoDB" id="9807047at2"/>
<reference evidence="12 13" key="1">
    <citation type="submission" date="2013-08" db="EMBL/GenBank/DDBJ databases">
        <authorList>
            <person name="Durkin A.S."/>
            <person name="Haft D.R."/>
            <person name="McCorrison J."/>
            <person name="Torralba M."/>
            <person name="Gillis M."/>
            <person name="Haft D.H."/>
            <person name="Methe B."/>
            <person name="Sutton G."/>
            <person name="Nelson K.E."/>
        </authorList>
    </citation>
    <scope>NUCLEOTIDE SEQUENCE [LARGE SCALE GENOMIC DNA]</scope>
    <source>
        <strain evidence="11 13">ATCC 35536</strain>
        <strain evidence="10 12">VPI DR56BR1116</strain>
    </source>
</reference>
<dbReference type="CDD" id="cd06261">
    <property type="entry name" value="TM_PBP2"/>
    <property type="match status" value="1"/>
</dbReference>
<keyword evidence="6 8" id="KW-1133">Transmembrane helix</keyword>
<dbReference type="GO" id="GO:0055085">
    <property type="term" value="P:transmembrane transport"/>
    <property type="evidence" value="ECO:0007669"/>
    <property type="project" value="InterPro"/>
</dbReference>
<evidence type="ECO:0000313" key="10">
    <source>
        <dbReference type="EMBL" id="ERF60742.1"/>
    </source>
</evidence>
<dbReference type="Proteomes" id="UP000016646">
    <property type="component" value="Unassembled WGS sequence"/>
</dbReference>
<evidence type="ECO:0000259" key="9">
    <source>
        <dbReference type="PROSITE" id="PS50928"/>
    </source>
</evidence>
<gene>
    <name evidence="11" type="ORF">HMPREF0860_2313</name>
    <name evidence="10" type="ORF">HMPREF1325_2003</name>
</gene>
<keyword evidence="4" id="KW-1003">Cell membrane</keyword>
<sequence>MKTTDTKPPAAKDDTINQGTAYAWPMGVWLFIFFIAPLVIIFIYSFLKKGLYGGVEGRFSLNAYRQMFNPNYGILVLRTLKITIVSTALTVLVSIPCGYAMARSRRQTLLLFLIIIPFWTNSLIRVFAWMSILNNDGILNQILISLGITKDYIQFLYNQNAVILVSVYMYLPFAILPIFTAVDRFDFSLLEAARDLGANKVQAMIKVLIPGIRSGIVTAVIFTFIPIFGAYAVPLLVGGKDSYMLGNVIVDQVQKTRNWPLSAAFSMIITLISVAGILWISRANKRDAKLKSSNVKDEVYSVNGNAHGFTGGMTK</sequence>
<dbReference type="InterPro" id="IPR000515">
    <property type="entry name" value="MetI-like"/>
</dbReference>
<keyword evidence="3 8" id="KW-0813">Transport</keyword>
<dbReference type="PANTHER" id="PTHR42929:SF1">
    <property type="entry name" value="INNER MEMBRANE ABC TRANSPORTER PERMEASE PROTEIN YDCU-RELATED"/>
    <property type="match status" value="1"/>
</dbReference>
<evidence type="ECO:0000313" key="13">
    <source>
        <dbReference type="Proteomes" id="UP000016646"/>
    </source>
</evidence>
<evidence type="ECO:0000256" key="3">
    <source>
        <dbReference type="ARBA" id="ARBA00022448"/>
    </source>
</evidence>
<evidence type="ECO:0000256" key="7">
    <source>
        <dbReference type="ARBA" id="ARBA00023136"/>
    </source>
</evidence>
<organism evidence="10 12">
    <name type="scientific">Treponema socranskii subsp. socranskii VPI DR56BR1116 = ATCC 35536</name>
    <dbReference type="NCBI Taxonomy" id="1125725"/>
    <lineage>
        <taxon>Bacteria</taxon>
        <taxon>Pseudomonadati</taxon>
        <taxon>Spirochaetota</taxon>
        <taxon>Spirochaetia</taxon>
        <taxon>Spirochaetales</taxon>
        <taxon>Treponemataceae</taxon>
        <taxon>Treponema</taxon>
    </lineage>
</organism>
<dbReference type="RefSeq" id="WP_021330330.1">
    <property type="nucleotide sequence ID" value="NZ_AUZJ01000034.1"/>
</dbReference>
<dbReference type="PANTHER" id="PTHR42929">
    <property type="entry name" value="INNER MEMBRANE ABC TRANSPORTER PERMEASE PROTEIN YDCU-RELATED-RELATED"/>
    <property type="match status" value="1"/>
</dbReference>
<dbReference type="Proteomes" id="UP000016412">
    <property type="component" value="Unassembled WGS sequence"/>
</dbReference>
<feature type="transmembrane region" description="Helical" evidence="8">
    <location>
        <begin position="216"/>
        <end position="239"/>
    </location>
</feature>
<dbReference type="GO" id="GO:0005886">
    <property type="term" value="C:plasma membrane"/>
    <property type="evidence" value="ECO:0007669"/>
    <property type="project" value="UniProtKB-SubCell"/>
</dbReference>
<proteinExistence type="inferred from homology"/>
<evidence type="ECO:0000256" key="5">
    <source>
        <dbReference type="ARBA" id="ARBA00022692"/>
    </source>
</evidence>
<feature type="transmembrane region" description="Helical" evidence="8">
    <location>
        <begin position="109"/>
        <end position="130"/>
    </location>
</feature>
<comment type="subcellular location">
    <subcellularLocation>
        <location evidence="1 8">Cell membrane</location>
        <topology evidence="1 8">Multi-pass membrane protein</topology>
    </subcellularLocation>
</comment>
<dbReference type="SUPFAM" id="SSF161098">
    <property type="entry name" value="MetI-like"/>
    <property type="match status" value="1"/>
</dbReference>
<evidence type="ECO:0000313" key="11">
    <source>
        <dbReference type="EMBL" id="ERJ99261.1"/>
    </source>
</evidence>
<dbReference type="STRING" id="1125725.HMPREF1325_2003"/>
<evidence type="ECO:0000256" key="1">
    <source>
        <dbReference type="ARBA" id="ARBA00004651"/>
    </source>
</evidence>
<evidence type="ECO:0000256" key="6">
    <source>
        <dbReference type="ARBA" id="ARBA00022989"/>
    </source>
</evidence>
<keyword evidence="13" id="KW-1185">Reference proteome</keyword>
<feature type="domain" description="ABC transmembrane type-1" evidence="9">
    <location>
        <begin position="76"/>
        <end position="280"/>
    </location>
</feature>
<feature type="transmembrane region" description="Helical" evidence="8">
    <location>
        <begin position="259"/>
        <end position="281"/>
    </location>
</feature>
<evidence type="ECO:0000313" key="12">
    <source>
        <dbReference type="Proteomes" id="UP000016412"/>
    </source>
</evidence>
<keyword evidence="5 8" id="KW-0812">Transmembrane</keyword>